<dbReference type="AlphaFoldDB" id="A0AA87Z8M0"/>
<evidence type="ECO:0000313" key="1">
    <source>
        <dbReference type="EMBL" id="GMN28144.1"/>
    </source>
</evidence>
<dbReference type="EMBL" id="BTGU01000002">
    <property type="protein sequence ID" value="GMN28144.1"/>
    <property type="molecule type" value="Genomic_DNA"/>
</dbReference>
<proteinExistence type="predicted"/>
<organism evidence="1 2">
    <name type="scientific">Ficus carica</name>
    <name type="common">Common fig</name>
    <dbReference type="NCBI Taxonomy" id="3494"/>
    <lineage>
        <taxon>Eukaryota</taxon>
        <taxon>Viridiplantae</taxon>
        <taxon>Streptophyta</taxon>
        <taxon>Embryophyta</taxon>
        <taxon>Tracheophyta</taxon>
        <taxon>Spermatophyta</taxon>
        <taxon>Magnoliopsida</taxon>
        <taxon>eudicotyledons</taxon>
        <taxon>Gunneridae</taxon>
        <taxon>Pentapetalae</taxon>
        <taxon>rosids</taxon>
        <taxon>fabids</taxon>
        <taxon>Rosales</taxon>
        <taxon>Moraceae</taxon>
        <taxon>Ficeae</taxon>
        <taxon>Ficus</taxon>
    </lineage>
</organism>
<name>A0AA87Z8M0_FICCA</name>
<gene>
    <name evidence="1" type="ORF">TIFTF001_001933</name>
</gene>
<dbReference type="Proteomes" id="UP001187192">
    <property type="component" value="Unassembled WGS sequence"/>
</dbReference>
<evidence type="ECO:0000313" key="2">
    <source>
        <dbReference type="Proteomes" id="UP001187192"/>
    </source>
</evidence>
<accession>A0AA87Z8M0</accession>
<comment type="caution">
    <text evidence="1">The sequence shown here is derived from an EMBL/GenBank/DDBJ whole genome shotgun (WGS) entry which is preliminary data.</text>
</comment>
<reference evidence="1" key="1">
    <citation type="submission" date="2023-07" db="EMBL/GenBank/DDBJ databases">
        <title>draft genome sequence of fig (Ficus carica).</title>
        <authorList>
            <person name="Takahashi T."/>
            <person name="Nishimura K."/>
        </authorList>
    </citation>
    <scope>NUCLEOTIDE SEQUENCE</scope>
</reference>
<protein>
    <submittedName>
        <fullName evidence="1">Uncharacterized protein</fullName>
    </submittedName>
</protein>
<sequence length="67" mass="7198">MKDSAITVTKSIATPVTTSGTVATPPVTSSQTVAKFDDFGSACSSDDDDLSFEDIQRAYKEMYNKLI</sequence>
<keyword evidence="2" id="KW-1185">Reference proteome</keyword>